<evidence type="ECO:0000313" key="1">
    <source>
        <dbReference type="EMBL" id="SED33217.1"/>
    </source>
</evidence>
<proteinExistence type="predicted"/>
<accession>A0ABY0YCG6</accession>
<sequence length="151" mass="16693">MSWIKQVLDGSTQQGATKPDFEITSEEIMRDMGALAHVSGVPTTEFAGDKNDLSAMVQCVAAEERNYWGQAAGSRICAAPFYFERAAILFKKNKNALSEISMCERWVAIAEDYKTQACVQAGLFALVHKGPRSAAIYERLRKAKDKLNSKP</sequence>
<dbReference type="EMBL" id="FNRV01000001">
    <property type="protein sequence ID" value="SED33217.1"/>
    <property type="molecule type" value="Genomic_DNA"/>
</dbReference>
<evidence type="ECO:0000313" key="2">
    <source>
        <dbReference type="Proteomes" id="UP000199665"/>
    </source>
</evidence>
<dbReference type="Proteomes" id="UP000199665">
    <property type="component" value="Unassembled WGS sequence"/>
</dbReference>
<keyword evidence="2" id="KW-1185">Reference proteome</keyword>
<protein>
    <submittedName>
        <fullName evidence="1">Uncharacterized protein</fullName>
    </submittedName>
</protein>
<dbReference type="RefSeq" id="WP_090467951.1">
    <property type="nucleotide sequence ID" value="NZ_FNRV01000001.1"/>
</dbReference>
<gene>
    <name evidence="1" type="ORF">SAMN05216205_4934</name>
</gene>
<reference evidence="1 2" key="1">
    <citation type="submission" date="2016-10" db="EMBL/GenBank/DDBJ databases">
        <authorList>
            <person name="Varghese N."/>
            <person name="Submissions S."/>
        </authorList>
    </citation>
    <scope>NUCLEOTIDE SEQUENCE [LARGE SCALE GENOMIC DNA]</scope>
    <source>
        <strain evidence="1 2">DSM 18327</strain>
    </source>
</reference>
<organism evidence="1 2">
    <name type="scientific">Pseudomonas mohnii</name>
    <dbReference type="NCBI Taxonomy" id="395600"/>
    <lineage>
        <taxon>Bacteria</taxon>
        <taxon>Pseudomonadati</taxon>
        <taxon>Pseudomonadota</taxon>
        <taxon>Gammaproteobacteria</taxon>
        <taxon>Pseudomonadales</taxon>
        <taxon>Pseudomonadaceae</taxon>
        <taxon>Pseudomonas</taxon>
    </lineage>
</organism>
<name>A0ABY0YCG6_9PSED</name>
<comment type="caution">
    <text evidence="1">The sequence shown here is derived from an EMBL/GenBank/DDBJ whole genome shotgun (WGS) entry which is preliminary data.</text>
</comment>